<feature type="region of interest" description="Disordered" evidence="1">
    <location>
        <begin position="115"/>
        <end position="145"/>
    </location>
</feature>
<reference evidence="2" key="1">
    <citation type="submission" date="2021-03" db="EMBL/GenBank/DDBJ databases">
        <authorList>
            <person name="Bekaert M."/>
        </authorList>
    </citation>
    <scope>NUCLEOTIDE SEQUENCE</scope>
</reference>
<accession>A0A8S3T181</accession>
<evidence type="ECO:0000256" key="1">
    <source>
        <dbReference type="SAM" id="MobiDB-lite"/>
    </source>
</evidence>
<evidence type="ECO:0000313" key="3">
    <source>
        <dbReference type="Proteomes" id="UP000683360"/>
    </source>
</evidence>
<comment type="caution">
    <text evidence="2">The sequence shown here is derived from an EMBL/GenBank/DDBJ whole genome shotgun (WGS) entry which is preliminary data.</text>
</comment>
<gene>
    <name evidence="2" type="ORF">MEDL_40598</name>
</gene>
<dbReference type="AlphaFoldDB" id="A0A8S3T181"/>
<dbReference type="OrthoDB" id="10072401at2759"/>
<protein>
    <submittedName>
        <fullName evidence="2">Uncharacterized protein</fullName>
    </submittedName>
</protein>
<organism evidence="2 3">
    <name type="scientific">Mytilus edulis</name>
    <name type="common">Blue mussel</name>
    <dbReference type="NCBI Taxonomy" id="6550"/>
    <lineage>
        <taxon>Eukaryota</taxon>
        <taxon>Metazoa</taxon>
        <taxon>Spiralia</taxon>
        <taxon>Lophotrochozoa</taxon>
        <taxon>Mollusca</taxon>
        <taxon>Bivalvia</taxon>
        <taxon>Autobranchia</taxon>
        <taxon>Pteriomorphia</taxon>
        <taxon>Mytilida</taxon>
        <taxon>Mytiloidea</taxon>
        <taxon>Mytilidae</taxon>
        <taxon>Mytilinae</taxon>
        <taxon>Mytilus</taxon>
    </lineage>
</organism>
<proteinExistence type="predicted"/>
<keyword evidence="3" id="KW-1185">Reference proteome</keyword>
<sequence length="161" mass="18171">METQRNSDVRATERVFKKVVYPGLETLRVVDRNGIPLTYPAYNSVHSKSFVLSPRGVPMRKSNHVYSGSHSHPAKLTDLVDNTSSPDNYYGPEKTFLTQGINIYIMSYSAKLPRNRNESPLQQKQRAITSQSMAPKHTSKSISSDHYLVSNPSCWTQKVPT</sequence>
<dbReference type="Proteomes" id="UP000683360">
    <property type="component" value="Unassembled WGS sequence"/>
</dbReference>
<dbReference type="EMBL" id="CAJPWZ010001968">
    <property type="protein sequence ID" value="CAG2227655.1"/>
    <property type="molecule type" value="Genomic_DNA"/>
</dbReference>
<name>A0A8S3T181_MYTED</name>
<feature type="compositionally biased region" description="Polar residues" evidence="1">
    <location>
        <begin position="118"/>
        <end position="133"/>
    </location>
</feature>
<evidence type="ECO:0000313" key="2">
    <source>
        <dbReference type="EMBL" id="CAG2227655.1"/>
    </source>
</evidence>